<accession>A0ABD5M5X8</accession>
<protein>
    <submittedName>
        <fullName evidence="2">UDP-N-acetylglucosamine 2-epimerase (Non-hydrolyzing)</fullName>
        <ecNumber evidence="2">5.1.3.14</ecNumber>
    </submittedName>
</protein>
<organism evidence="2 3">
    <name type="scientific">Halorubrum miltondacostae</name>
    <dbReference type="NCBI Taxonomy" id="3076378"/>
    <lineage>
        <taxon>Archaea</taxon>
        <taxon>Methanobacteriati</taxon>
        <taxon>Methanobacteriota</taxon>
        <taxon>Stenosarchaea group</taxon>
        <taxon>Halobacteria</taxon>
        <taxon>Halobacteriales</taxon>
        <taxon>Haloferacaceae</taxon>
        <taxon>Halorubrum</taxon>
    </lineage>
</organism>
<keyword evidence="3" id="KW-1185">Reference proteome</keyword>
<reference evidence="2 3" key="1">
    <citation type="submission" date="2024-06" db="EMBL/GenBank/DDBJ databases">
        <title>Halorubrum miltondacostae sp. nov., a potential PHA producer isolated from an inland solar saltern in Rio Maior, Portugal.</title>
        <authorList>
            <person name="Albuquerque L."/>
            <person name="Viver T."/>
            <person name="Barroso C."/>
            <person name="Claudino R."/>
            <person name="Galvan M."/>
            <person name="Simoes G."/>
            <person name="Lobo Da Cunha A."/>
            <person name="Egas C."/>
        </authorList>
    </citation>
    <scope>NUCLEOTIDE SEQUENCE [LARGE SCALE GENOMIC DNA]</scope>
    <source>
        <strain evidence="2 3">RMP-11</strain>
    </source>
</reference>
<dbReference type="Gene3D" id="3.40.50.2000">
    <property type="entry name" value="Glycogen Phosphorylase B"/>
    <property type="match status" value="2"/>
</dbReference>
<dbReference type="Pfam" id="PF02350">
    <property type="entry name" value="Epimerase_2"/>
    <property type="match status" value="1"/>
</dbReference>
<keyword evidence="2" id="KW-0413">Isomerase</keyword>
<dbReference type="EMBL" id="JBEDNY010000009">
    <property type="protein sequence ID" value="MEZ3165664.1"/>
    <property type="molecule type" value="Genomic_DNA"/>
</dbReference>
<dbReference type="InterPro" id="IPR003331">
    <property type="entry name" value="UDP_GlcNAc_Epimerase_2_dom"/>
</dbReference>
<proteinExistence type="predicted"/>
<gene>
    <name evidence="2" type="primary">wecB</name>
    <name evidence="2" type="ORF">ABNG04_17715</name>
</gene>
<evidence type="ECO:0000313" key="2">
    <source>
        <dbReference type="EMBL" id="MEZ3165664.1"/>
    </source>
</evidence>
<sequence length="368" mass="40340">MNSETDVIIVLGTRPEIIKLSPVIQACERREIDYSIIHTGQHYSDSLDSVFFEQLELPTPEHHLGVGSGTHGEQTADMLVGVEQIICEEEPEVVLVQGDTNSVLAGALATSKLDIKLGHVEAGLRSFDREMPEETNRVVTDHVADYLFAPTEKSKESLLEEGISEAQITVTGNTVVDALYRNRELAEQKSTVLDDLGLVEGEFFLMTAHRAENVDDEERFDNLLAGVSNAAKQYGSEVVYPIHPRAESSLGEFDITVPDNIRLVEPQDYLDFLRLESAAKLILTDSGGVQEEACVVGVPCVTMRDSTERPETVTVGANRLSGVDPENIMTSVISMLEANETWENPFGDGSAGQRILDEVVQTGQKVNL</sequence>
<dbReference type="NCBIfam" id="TIGR00236">
    <property type="entry name" value="wecB"/>
    <property type="match status" value="1"/>
</dbReference>
<dbReference type="GO" id="GO:0008761">
    <property type="term" value="F:UDP-N-acetylglucosamine 2-epimerase activity"/>
    <property type="evidence" value="ECO:0007669"/>
    <property type="project" value="UniProtKB-EC"/>
</dbReference>
<dbReference type="InterPro" id="IPR029767">
    <property type="entry name" value="WecB-like"/>
</dbReference>
<feature type="domain" description="UDP-N-acetylglucosamine 2-epimerase" evidence="1">
    <location>
        <begin position="26"/>
        <end position="357"/>
    </location>
</feature>
<dbReference type="PANTHER" id="PTHR43174:SF1">
    <property type="entry name" value="UDP-N-ACETYLGLUCOSAMINE 2-EPIMERASE"/>
    <property type="match status" value="1"/>
</dbReference>
<dbReference type="Proteomes" id="UP001567572">
    <property type="component" value="Unassembled WGS sequence"/>
</dbReference>
<dbReference type="PANTHER" id="PTHR43174">
    <property type="entry name" value="UDP-N-ACETYLGLUCOSAMINE 2-EPIMERASE"/>
    <property type="match status" value="1"/>
</dbReference>
<name>A0ABD5M5X8_9EURY</name>
<evidence type="ECO:0000259" key="1">
    <source>
        <dbReference type="Pfam" id="PF02350"/>
    </source>
</evidence>
<dbReference type="RefSeq" id="WP_371163636.1">
    <property type="nucleotide sequence ID" value="NZ_JBEDNY010000009.1"/>
</dbReference>
<dbReference type="CDD" id="cd03786">
    <property type="entry name" value="GTB_UDP-GlcNAc_2-Epimerase"/>
    <property type="match status" value="1"/>
</dbReference>
<dbReference type="AlphaFoldDB" id="A0ABD5M5X8"/>
<dbReference type="SUPFAM" id="SSF53756">
    <property type="entry name" value="UDP-Glycosyltransferase/glycogen phosphorylase"/>
    <property type="match status" value="1"/>
</dbReference>
<evidence type="ECO:0000313" key="3">
    <source>
        <dbReference type="Proteomes" id="UP001567572"/>
    </source>
</evidence>
<comment type="caution">
    <text evidence="2">The sequence shown here is derived from an EMBL/GenBank/DDBJ whole genome shotgun (WGS) entry which is preliminary data.</text>
</comment>
<dbReference type="EC" id="5.1.3.14" evidence="2"/>